<name>A0A402D5U0_9BACT</name>
<sequence>MPGPVLAHQKRHQMRDVTVMSCTGFSGGTAGTTIAFIALAETCTIKPPKRMYGDTTSSADTVESSRPLRWGTGSVTLVGFSDYDANQFTAIFVQGAYATFQFTSSTTGESWQLLCRCEDLDIALGKDQTKNTLTLTVEGAPFYAASGSTLAIVSLD</sequence>
<proteinExistence type="predicted"/>
<accession>A0A402D5U0</accession>
<dbReference type="RefSeq" id="WP_119324844.1">
    <property type="nucleotide sequence ID" value="NZ_AP025739.1"/>
</dbReference>
<keyword evidence="2" id="KW-1185">Reference proteome</keyword>
<evidence type="ECO:0000313" key="1">
    <source>
        <dbReference type="EMBL" id="BDI33407.1"/>
    </source>
</evidence>
<dbReference type="Proteomes" id="UP000287394">
    <property type="component" value="Chromosome"/>
</dbReference>
<gene>
    <name evidence="1" type="ORF">CCAX7_54580</name>
</gene>
<reference evidence="1 2" key="1">
    <citation type="journal article" date="2019" name="Int. J. Syst. Evol. Microbiol.">
        <title>Capsulimonas corticalis gen. nov., sp. nov., an aerobic capsulated bacterium, of a novel bacterial order, Capsulimonadales ord. nov., of the class Armatimonadia of the phylum Armatimonadetes.</title>
        <authorList>
            <person name="Li J."/>
            <person name="Kudo C."/>
            <person name="Tonouchi A."/>
        </authorList>
    </citation>
    <scope>NUCLEOTIDE SEQUENCE [LARGE SCALE GENOMIC DNA]</scope>
    <source>
        <strain evidence="1 2">AX-7</strain>
    </source>
</reference>
<dbReference type="EMBL" id="AP025739">
    <property type="protein sequence ID" value="BDI33407.1"/>
    <property type="molecule type" value="Genomic_DNA"/>
</dbReference>
<evidence type="ECO:0000313" key="2">
    <source>
        <dbReference type="Proteomes" id="UP000287394"/>
    </source>
</evidence>
<dbReference type="AlphaFoldDB" id="A0A402D5U0"/>
<protein>
    <submittedName>
        <fullName evidence="1">Uncharacterized protein</fullName>
    </submittedName>
</protein>
<dbReference type="KEGG" id="ccot:CCAX7_54580"/>
<organism evidence="1 2">
    <name type="scientific">Capsulimonas corticalis</name>
    <dbReference type="NCBI Taxonomy" id="2219043"/>
    <lineage>
        <taxon>Bacteria</taxon>
        <taxon>Bacillati</taxon>
        <taxon>Armatimonadota</taxon>
        <taxon>Armatimonadia</taxon>
        <taxon>Capsulimonadales</taxon>
        <taxon>Capsulimonadaceae</taxon>
        <taxon>Capsulimonas</taxon>
    </lineage>
</organism>